<dbReference type="PROSITE" id="PS51462">
    <property type="entry name" value="NUDIX"/>
    <property type="match status" value="1"/>
</dbReference>
<evidence type="ECO:0000256" key="9">
    <source>
        <dbReference type="ARBA" id="ARBA00023679"/>
    </source>
</evidence>
<dbReference type="Gene3D" id="3.90.79.10">
    <property type="entry name" value="Nucleoside Triphosphate Pyrophosphohydrolase"/>
    <property type="match status" value="1"/>
</dbReference>
<dbReference type="GO" id="GO:0006742">
    <property type="term" value="P:NADP+ catabolic process"/>
    <property type="evidence" value="ECO:0007669"/>
    <property type="project" value="TreeGrafter"/>
</dbReference>
<proteinExistence type="inferred from homology"/>
<dbReference type="GeneID" id="90994372"/>
<dbReference type="Pfam" id="PF00293">
    <property type="entry name" value="NUDIX"/>
    <property type="match status" value="1"/>
</dbReference>
<dbReference type="GO" id="GO:0035529">
    <property type="term" value="F:NADH pyrophosphatase activity"/>
    <property type="evidence" value="ECO:0007669"/>
    <property type="project" value="TreeGrafter"/>
</dbReference>
<keyword evidence="6" id="KW-0378">Hydrolase</keyword>
<dbReference type="PANTHER" id="PTHR42904:SF6">
    <property type="entry name" value="NAD-CAPPED RNA HYDROLASE NUDT12"/>
    <property type="match status" value="1"/>
</dbReference>
<keyword evidence="7" id="KW-0460">Magnesium</keyword>
<dbReference type="Pfam" id="PF09296">
    <property type="entry name" value="NUDIX-like"/>
    <property type="match status" value="1"/>
</dbReference>
<comment type="similarity">
    <text evidence="3">Belongs to the Nudix hydrolase family. NudC subfamily.</text>
</comment>
<dbReference type="GO" id="GO:0019677">
    <property type="term" value="P:NAD+ catabolic process"/>
    <property type="evidence" value="ECO:0007669"/>
    <property type="project" value="TreeGrafter"/>
</dbReference>
<comment type="catalytic activity">
    <reaction evidence="9">
        <text>a 5'-end NAD(+)-phospho-ribonucleoside in mRNA + H2O = a 5'-end phospho-adenosine-phospho-ribonucleoside in mRNA + beta-nicotinamide D-ribonucleotide + 2 H(+)</text>
        <dbReference type="Rhea" id="RHEA:60876"/>
        <dbReference type="Rhea" id="RHEA-COMP:15698"/>
        <dbReference type="Rhea" id="RHEA-COMP:15719"/>
        <dbReference type="ChEBI" id="CHEBI:14649"/>
        <dbReference type="ChEBI" id="CHEBI:15377"/>
        <dbReference type="ChEBI" id="CHEBI:15378"/>
        <dbReference type="ChEBI" id="CHEBI:144029"/>
        <dbReference type="ChEBI" id="CHEBI:144051"/>
    </reaction>
    <physiologicalReaction direction="left-to-right" evidence="9">
        <dbReference type="Rhea" id="RHEA:60877"/>
    </physiologicalReaction>
</comment>
<accession>A0A1M4W0H1</accession>
<dbReference type="RefSeq" id="WP_084725290.1">
    <property type="nucleotide sequence ID" value="NZ_FQTY01000006.1"/>
</dbReference>
<evidence type="ECO:0000259" key="10">
    <source>
        <dbReference type="PROSITE" id="PS51462"/>
    </source>
</evidence>
<dbReference type="InterPro" id="IPR015375">
    <property type="entry name" value="NADH_PPase-like_N"/>
</dbReference>
<keyword evidence="12" id="KW-1185">Reference proteome</keyword>
<evidence type="ECO:0000313" key="11">
    <source>
        <dbReference type="EMBL" id="SHE74748.1"/>
    </source>
</evidence>
<dbReference type="GO" id="GO:0005829">
    <property type="term" value="C:cytosol"/>
    <property type="evidence" value="ECO:0007669"/>
    <property type="project" value="TreeGrafter"/>
</dbReference>
<dbReference type="NCBIfam" id="NF001299">
    <property type="entry name" value="PRK00241.1"/>
    <property type="match status" value="1"/>
</dbReference>
<gene>
    <name evidence="11" type="ORF">SAMN02745784_01653</name>
</gene>
<evidence type="ECO:0000256" key="2">
    <source>
        <dbReference type="ARBA" id="ARBA00001947"/>
    </source>
</evidence>
<comment type="cofactor">
    <cofactor evidence="2">
        <name>Zn(2+)</name>
        <dbReference type="ChEBI" id="CHEBI:29105"/>
    </cofactor>
</comment>
<protein>
    <recommendedName>
        <fullName evidence="4">NAD(+) diphosphatase</fullName>
        <ecNumber evidence="4">3.6.1.22</ecNumber>
    </recommendedName>
</protein>
<evidence type="ECO:0000256" key="3">
    <source>
        <dbReference type="ARBA" id="ARBA00009595"/>
    </source>
</evidence>
<comment type="cofactor">
    <cofactor evidence="1">
        <name>Mg(2+)</name>
        <dbReference type="ChEBI" id="CHEBI:18420"/>
    </cofactor>
</comment>
<evidence type="ECO:0000256" key="8">
    <source>
        <dbReference type="ARBA" id="ARBA00023027"/>
    </source>
</evidence>
<dbReference type="Proteomes" id="UP000184114">
    <property type="component" value="Unassembled WGS sequence"/>
</dbReference>
<sequence length="274" mass="31700">MDRYIKFEPSKEPLYDTYDKDYMYLFNGSKLMVKLNDTEYIIPNKKDLELFKPQINHLQCLGAYKGINCYCGEIKESLGENYDFIDLRTYSKNISHDDFLVSAKALLLLDYIRNNQKCGICGSQMIVKISGNDRAMICSSCDNMVWPKTAPAIIVAITKEDKLLLAHNKMFQEGMYSVIAGFVEMGETFEDCVRREVFEETGIKVHNIKYFGSQPWPFPNSMMIGFTAEYLEGEIKVDNDEIVDAQWFTKEEIPGKYKKSISISTELIEWFLNK</sequence>
<dbReference type="InterPro" id="IPR015797">
    <property type="entry name" value="NUDIX_hydrolase-like_dom_sf"/>
</dbReference>
<evidence type="ECO:0000256" key="5">
    <source>
        <dbReference type="ARBA" id="ARBA00022723"/>
    </source>
</evidence>
<dbReference type="GO" id="GO:0046872">
    <property type="term" value="F:metal ion binding"/>
    <property type="evidence" value="ECO:0007669"/>
    <property type="project" value="UniProtKB-KW"/>
</dbReference>
<keyword evidence="5" id="KW-0479">Metal-binding</keyword>
<dbReference type="PROSITE" id="PS00893">
    <property type="entry name" value="NUDIX_BOX"/>
    <property type="match status" value="1"/>
</dbReference>
<evidence type="ECO:0000256" key="1">
    <source>
        <dbReference type="ARBA" id="ARBA00001946"/>
    </source>
</evidence>
<reference evidence="12" key="1">
    <citation type="submission" date="2016-11" db="EMBL/GenBank/DDBJ databases">
        <authorList>
            <person name="Varghese N."/>
            <person name="Submissions S."/>
        </authorList>
    </citation>
    <scope>NUCLEOTIDE SEQUENCE [LARGE SCALE GENOMIC DNA]</scope>
    <source>
        <strain evidence="12">DSM 18095</strain>
    </source>
</reference>
<dbReference type="Gene3D" id="3.90.79.20">
    <property type="match status" value="1"/>
</dbReference>
<evidence type="ECO:0000256" key="6">
    <source>
        <dbReference type="ARBA" id="ARBA00022801"/>
    </source>
</evidence>
<dbReference type="InterPro" id="IPR020084">
    <property type="entry name" value="NUDIX_hydrolase_CS"/>
</dbReference>
<keyword evidence="8" id="KW-0520">NAD</keyword>
<dbReference type="EC" id="3.6.1.22" evidence="4"/>
<dbReference type="InterPro" id="IPR049734">
    <property type="entry name" value="NudC-like_C"/>
</dbReference>
<dbReference type="PANTHER" id="PTHR42904">
    <property type="entry name" value="NUDIX HYDROLASE, NUDC SUBFAMILY"/>
    <property type="match status" value="1"/>
</dbReference>
<dbReference type="SUPFAM" id="SSF55811">
    <property type="entry name" value="Nudix"/>
    <property type="match status" value="2"/>
</dbReference>
<name>A0A1M4W0H1_9FIRM</name>
<dbReference type="CDD" id="cd03429">
    <property type="entry name" value="NUDIX_NADH_pyrophosphatase_Nudt13"/>
    <property type="match status" value="1"/>
</dbReference>
<organism evidence="11 12">
    <name type="scientific">Tissierella praeacuta DSM 18095</name>
    <dbReference type="NCBI Taxonomy" id="1123404"/>
    <lineage>
        <taxon>Bacteria</taxon>
        <taxon>Bacillati</taxon>
        <taxon>Bacillota</taxon>
        <taxon>Tissierellia</taxon>
        <taxon>Tissierellales</taxon>
        <taxon>Tissierellaceae</taxon>
        <taxon>Tissierella</taxon>
    </lineage>
</organism>
<evidence type="ECO:0000256" key="7">
    <source>
        <dbReference type="ARBA" id="ARBA00022842"/>
    </source>
</evidence>
<dbReference type="STRING" id="1123404.SAMN02745784_01653"/>
<feature type="domain" description="Nudix hydrolase" evidence="10">
    <location>
        <begin position="147"/>
        <end position="273"/>
    </location>
</feature>
<dbReference type="AlphaFoldDB" id="A0A1M4W0H1"/>
<evidence type="ECO:0000256" key="4">
    <source>
        <dbReference type="ARBA" id="ARBA00012381"/>
    </source>
</evidence>
<dbReference type="InterPro" id="IPR050241">
    <property type="entry name" value="NAD-cap_RNA_hydrolase_NudC"/>
</dbReference>
<dbReference type="InterPro" id="IPR000086">
    <property type="entry name" value="NUDIX_hydrolase_dom"/>
</dbReference>
<evidence type="ECO:0000313" key="12">
    <source>
        <dbReference type="Proteomes" id="UP000184114"/>
    </source>
</evidence>
<dbReference type="EMBL" id="FQTY01000006">
    <property type="protein sequence ID" value="SHE74748.1"/>
    <property type="molecule type" value="Genomic_DNA"/>
</dbReference>